<dbReference type="AlphaFoldDB" id="A0A4D7BU41"/>
<evidence type="ECO:0000313" key="2">
    <source>
        <dbReference type="Proteomes" id="UP000298714"/>
    </source>
</evidence>
<dbReference type="EMBL" id="CP039704">
    <property type="protein sequence ID" value="QCI79089.1"/>
    <property type="molecule type" value="Genomic_DNA"/>
</dbReference>
<accession>A0A4D7BU41</accession>
<organism evidence="1 2">
    <name type="scientific">Hankyongella ginsenosidimutans</name>
    <dbReference type="NCBI Taxonomy" id="1763828"/>
    <lineage>
        <taxon>Bacteria</taxon>
        <taxon>Pseudomonadati</taxon>
        <taxon>Pseudomonadota</taxon>
        <taxon>Alphaproteobacteria</taxon>
        <taxon>Sphingomonadales</taxon>
        <taxon>Sphingomonadaceae</taxon>
        <taxon>Hankyongella</taxon>
    </lineage>
</organism>
<gene>
    <name evidence="1" type="ORF">E6W36_04370</name>
</gene>
<name>A0A4D7BU41_9SPHN</name>
<reference evidence="2" key="1">
    <citation type="submission" date="2019-04" db="EMBL/GenBank/DDBJ databases">
        <title>Complete genome sequence of Sphingomonas sp. W1-2-3.</title>
        <authorList>
            <person name="Im W.T."/>
        </authorList>
    </citation>
    <scope>NUCLEOTIDE SEQUENCE [LARGE SCALE GENOMIC DNA]</scope>
    <source>
        <strain evidence="2">W1-2-3</strain>
    </source>
</reference>
<sequence>MADLGDDGGLLYDLSRPVWNFRLEYTIGDTDDAIDGLLDADSALTDTATAFITITIEAGSVIPVAEANKGLAAIEGDTTPLALNIAAPTDNEPLPTDAITILSLPTAGTITVGAGGRVLDIGDTISVADLTSLVWNASGLAAGNYGSFSYSVVDSDGNLAADRNIGTPEQEAQIVSLFVAQEVINLGNFTNGFTVNPLSTSSNNGILNSSLPVGTNGADFGAALAVDTSGTTFGSIGGSSTRDLVIGAPGPCPTMARCSVSI</sequence>
<protein>
    <submittedName>
        <fullName evidence="1">Uncharacterized protein</fullName>
    </submittedName>
</protein>
<proteinExistence type="predicted"/>
<dbReference type="RefSeq" id="WP_222873907.1">
    <property type="nucleotide sequence ID" value="NZ_CP039704.1"/>
</dbReference>
<dbReference type="KEGG" id="hgn:E6W36_04370"/>
<keyword evidence="2" id="KW-1185">Reference proteome</keyword>
<evidence type="ECO:0000313" key="1">
    <source>
        <dbReference type="EMBL" id="QCI79089.1"/>
    </source>
</evidence>
<dbReference type="Proteomes" id="UP000298714">
    <property type="component" value="Chromosome"/>
</dbReference>